<feature type="compositionally biased region" description="Basic and acidic residues" evidence="1">
    <location>
        <begin position="84"/>
        <end position="94"/>
    </location>
</feature>
<proteinExistence type="predicted"/>
<evidence type="ECO:0000313" key="2">
    <source>
        <dbReference type="EMBL" id="KAK9844650.1"/>
    </source>
</evidence>
<comment type="caution">
    <text evidence="2">The sequence shown here is derived from an EMBL/GenBank/DDBJ whole genome shotgun (WGS) entry which is preliminary data.</text>
</comment>
<evidence type="ECO:0008006" key="4">
    <source>
        <dbReference type="Google" id="ProtNLM"/>
    </source>
</evidence>
<reference evidence="2 3" key="1">
    <citation type="journal article" date="2024" name="Nat. Commun.">
        <title>Phylogenomics reveals the evolutionary origins of lichenization in chlorophyte algae.</title>
        <authorList>
            <person name="Puginier C."/>
            <person name="Libourel C."/>
            <person name="Otte J."/>
            <person name="Skaloud P."/>
            <person name="Haon M."/>
            <person name="Grisel S."/>
            <person name="Petersen M."/>
            <person name="Berrin J.G."/>
            <person name="Delaux P.M."/>
            <person name="Dal Grande F."/>
            <person name="Keller J."/>
        </authorList>
    </citation>
    <scope>NUCLEOTIDE SEQUENCE [LARGE SCALE GENOMIC DNA]</scope>
    <source>
        <strain evidence="2 3">SAG 2145</strain>
    </source>
</reference>
<evidence type="ECO:0000313" key="3">
    <source>
        <dbReference type="Proteomes" id="UP001438707"/>
    </source>
</evidence>
<accession>A0AAW1SDT8</accession>
<evidence type="ECO:0000256" key="1">
    <source>
        <dbReference type="SAM" id="MobiDB-lite"/>
    </source>
</evidence>
<protein>
    <recommendedName>
        <fullName evidence="4">Secreted protein</fullName>
    </recommendedName>
</protein>
<organism evidence="2 3">
    <name type="scientific">Apatococcus lobatus</name>
    <dbReference type="NCBI Taxonomy" id="904363"/>
    <lineage>
        <taxon>Eukaryota</taxon>
        <taxon>Viridiplantae</taxon>
        <taxon>Chlorophyta</taxon>
        <taxon>core chlorophytes</taxon>
        <taxon>Trebouxiophyceae</taxon>
        <taxon>Chlorellales</taxon>
        <taxon>Chlorellaceae</taxon>
        <taxon>Apatococcus</taxon>
    </lineage>
</organism>
<feature type="region of interest" description="Disordered" evidence="1">
    <location>
        <begin position="46"/>
        <end position="94"/>
    </location>
</feature>
<sequence length="94" mass="10476">MLLAATSTQIWVTAGSSLALVVGSLAITVAGSYLIRNVAQEAPETFNIEPEDRPRRRRINTLRKDQDTGSSGYRRVPPEPLEMQAKREEPHETE</sequence>
<keyword evidence="3" id="KW-1185">Reference proteome</keyword>
<gene>
    <name evidence="2" type="ORF">WJX74_005157</name>
</gene>
<dbReference type="Proteomes" id="UP001438707">
    <property type="component" value="Unassembled WGS sequence"/>
</dbReference>
<dbReference type="AlphaFoldDB" id="A0AAW1SDT8"/>
<dbReference type="EMBL" id="JALJOS010000001">
    <property type="protein sequence ID" value="KAK9844650.1"/>
    <property type="molecule type" value="Genomic_DNA"/>
</dbReference>
<name>A0AAW1SDT8_9CHLO</name>